<dbReference type="Gene3D" id="3.40.50.300">
    <property type="entry name" value="P-loop containing nucleotide triphosphate hydrolases"/>
    <property type="match status" value="1"/>
</dbReference>
<dbReference type="InterPro" id="IPR027417">
    <property type="entry name" value="P-loop_NTPase"/>
</dbReference>
<dbReference type="SUPFAM" id="SSF52540">
    <property type="entry name" value="P-loop containing nucleoside triphosphate hydrolases"/>
    <property type="match status" value="1"/>
</dbReference>
<keyword evidence="2" id="KW-1185">Reference proteome</keyword>
<evidence type="ECO:0000313" key="1">
    <source>
        <dbReference type="EMBL" id="KAK3758681.1"/>
    </source>
</evidence>
<gene>
    <name evidence="1" type="ORF">RRG08_061424</name>
</gene>
<organism evidence="1 2">
    <name type="scientific">Elysia crispata</name>
    <name type="common">lettuce slug</name>
    <dbReference type="NCBI Taxonomy" id="231223"/>
    <lineage>
        <taxon>Eukaryota</taxon>
        <taxon>Metazoa</taxon>
        <taxon>Spiralia</taxon>
        <taxon>Lophotrochozoa</taxon>
        <taxon>Mollusca</taxon>
        <taxon>Gastropoda</taxon>
        <taxon>Heterobranchia</taxon>
        <taxon>Euthyneura</taxon>
        <taxon>Panpulmonata</taxon>
        <taxon>Sacoglossa</taxon>
        <taxon>Placobranchoidea</taxon>
        <taxon>Plakobranchidae</taxon>
        <taxon>Elysia</taxon>
    </lineage>
</organism>
<dbReference type="AlphaFoldDB" id="A0AAE0YY67"/>
<reference evidence="1" key="1">
    <citation type="journal article" date="2023" name="G3 (Bethesda)">
        <title>A reference genome for the long-term kleptoplast-retaining sea slug Elysia crispata morphotype clarki.</title>
        <authorList>
            <person name="Eastman K.E."/>
            <person name="Pendleton A.L."/>
            <person name="Shaikh M.A."/>
            <person name="Suttiyut T."/>
            <person name="Ogas R."/>
            <person name="Tomko P."/>
            <person name="Gavelis G."/>
            <person name="Widhalm J.R."/>
            <person name="Wisecaver J.H."/>
        </authorList>
    </citation>
    <scope>NUCLEOTIDE SEQUENCE</scope>
    <source>
        <strain evidence="1">ECLA1</strain>
    </source>
</reference>
<proteinExistence type="predicted"/>
<evidence type="ECO:0008006" key="3">
    <source>
        <dbReference type="Google" id="ProtNLM"/>
    </source>
</evidence>
<dbReference type="Proteomes" id="UP001283361">
    <property type="component" value="Unassembled WGS sequence"/>
</dbReference>
<protein>
    <recommendedName>
        <fullName evidence="3">Replication origin-binding protein domain-containing protein</fullName>
    </recommendedName>
</protein>
<sequence>MSSSYCYISRWFSKQADCFKYAEKQPTYTKTVVLARDHPSYPVAGVKHYACIVCHDTESIVDKIKAMGDAHLYELIRAEKPACAFMDIDFIIEDVESHEKVLRMAVKAYREFTGVKQARVVVSRCLRGDNPSKGSFHVLFPEVMFDYSHGGDDGQKKLMTAFRYWCSIRECYEELFVQGKFVVDTSVYSRNRVFRLPGNSKKGQKGATMEFVDVEDNGRCDSWLVQDPFVQLNETNRVIVDEVLGKWFVNKATPMVDTVDSYVLRKRTNKTVKYDLITSWTPLDVAEVTIRKDEDFMEYLSAAELKAVDWEAWFFPVMASLARSVDKTKLAYWCSTSKEGYLDKYVPLIDASVAMKTDVWVSGGVAMRVLKMKVKRVVDLRENCTGYVNRSATTIEATAADGWVAVDSRELYNRLANDLKRDNQPNTQASRRCFFITGKMGASKTSSILRYAEMQLRTGNIASVLYVCPRTVLCAQTANTVEEMHLEQLKDQYGRQKTKTIVSVRRFYTDSHKDTVNNDNDVEITRLSGAMKRNKKKVKHGYFDCCVVNSISKLPLEKYDMVIVDEPVVTVSNFYMDYEAHGGDKDALGNYSPLDYSQAYALMIRRANRVFFVDAAFTENVINLCNGMYLGGTRKATENEIEAALGAVLPRHTTQRAKTIKDYLVNQLDDDDCAVKKVAEIKKYAVFDPTLTRPIFEKVVEYLEWHRMLDDLVRSAYKDQKLIVYCSSAVSARRIMAYIRANPITSVEEEDPVAVPRMALVTSETLAKDGRKGTINAMEKAQVAIVTSGLGIGSSFPLPDMFDRAFAFIEYKDRTPHVDDIVQLCARVRATSMRHLSYTVRTGTAKPCSNIVVRSVEKNRFMMPRKDTLDSVPRLLAVAYYDRKDQHKAHCTFLKLAREATKKAVLKGFSHSAECSLDYFQPAYELNIEPPEEGVNNRMRKARIMLKNVDDHLPDSLVHLSNKAPCKLVRGDNEADEFENVHLPPKSELVGVRYHPAGAAPVLNNRKRRIEDQGDAMFVVKSLKRDDDGFESDDDDEDELIEFY</sequence>
<dbReference type="EMBL" id="JAWDGP010005244">
    <property type="protein sequence ID" value="KAK3758681.1"/>
    <property type="molecule type" value="Genomic_DNA"/>
</dbReference>
<name>A0AAE0YY67_9GAST</name>
<comment type="caution">
    <text evidence="1">The sequence shown here is derived from an EMBL/GenBank/DDBJ whole genome shotgun (WGS) entry which is preliminary data.</text>
</comment>
<evidence type="ECO:0000313" key="2">
    <source>
        <dbReference type="Proteomes" id="UP001283361"/>
    </source>
</evidence>
<accession>A0AAE0YY67</accession>